<keyword evidence="6 7" id="KW-0998">Cell outer membrane</keyword>
<evidence type="ECO:0000256" key="5">
    <source>
        <dbReference type="ARBA" id="ARBA00023136"/>
    </source>
</evidence>
<dbReference type="InterPro" id="IPR011662">
    <property type="entry name" value="Secretin/TonB_short_N"/>
</dbReference>
<evidence type="ECO:0000259" key="8">
    <source>
        <dbReference type="SMART" id="SM00965"/>
    </source>
</evidence>
<evidence type="ECO:0000256" key="6">
    <source>
        <dbReference type="ARBA" id="ARBA00023237"/>
    </source>
</evidence>
<evidence type="ECO:0000256" key="7">
    <source>
        <dbReference type="PROSITE-ProRule" id="PRU01360"/>
    </source>
</evidence>
<evidence type="ECO:0000256" key="4">
    <source>
        <dbReference type="ARBA" id="ARBA00022692"/>
    </source>
</evidence>
<reference evidence="9 10" key="1">
    <citation type="submission" date="2024-03" db="EMBL/GenBank/DDBJ databases">
        <title>Sequence of Lycoming College Course Isolates.</title>
        <authorList>
            <person name="Plotts O."/>
            <person name="Newman J."/>
        </authorList>
    </citation>
    <scope>NUCLEOTIDE SEQUENCE [LARGE SCALE GENOMIC DNA]</scope>
    <source>
        <strain evidence="9 10">CJB-3</strain>
    </source>
</reference>
<keyword evidence="10" id="KW-1185">Reference proteome</keyword>
<evidence type="ECO:0000313" key="9">
    <source>
        <dbReference type="EMBL" id="MEJ2903423.1"/>
    </source>
</evidence>
<dbReference type="Gene3D" id="2.40.170.20">
    <property type="entry name" value="TonB-dependent receptor, beta-barrel domain"/>
    <property type="match status" value="1"/>
</dbReference>
<dbReference type="Pfam" id="PF13715">
    <property type="entry name" value="CarbopepD_reg_2"/>
    <property type="match status" value="1"/>
</dbReference>
<evidence type="ECO:0000256" key="3">
    <source>
        <dbReference type="ARBA" id="ARBA00022452"/>
    </source>
</evidence>
<dbReference type="InterPro" id="IPR008969">
    <property type="entry name" value="CarboxyPept-like_regulatory"/>
</dbReference>
<dbReference type="InterPro" id="IPR023996">
    <property type="entry name" value="TonB-dep_OMP_SusC/RagA"/>
</dbReference>
<proteinExistence type="inferred from homology"/>
<dbReference type="InterPro" id="IPR039426">
    <property type="entry name" value="TonB-dep_rcpt-like"/>
</dbReference>
<keyword evidence="5 7" id="KW-0472">Membrane</keyword>
<feature type="domain" description="Secretin/TonB short N-terminal" evidence="8">
    <location>
        <begin position="69"/>
        <end position="120"/>
    </location>
</feature>
<dbReference type="InterPro" id="IPR036942">
    <property type="entry name" value="Beta-barrel_TonB_sf"/>
</dbReference>
<name>A0ABU8NQE3_9SPHI</name>
<keyword evidence="3 7" id="KW-1134">Transmembrane beta strand</keyword>
<dbReference type="InterPro" id="IPR037066">
    <property type="entry name" value="Plug_dom_sf"/>
</dbReference>
<dbReference type="NCBIfam" id="TIGR04056">
    <property type="entry name" value="OMP_RagA_SusC"/>
    <property type="match status" value="1"/>
</dbReference>
<dbReference type="EMBL" id="JBBEUB010000004">
    <property type="protein sequence ID" value="MEJ2903423.1"/>
    <property type="molecule type" value="Genomic_DNA"/>
</dbReference>
<gene>
    <name evidence="9" type="ORF">WAE58_13350</name>
</gene>
<dbReference type="SUPFAM" id="SSF56935">
    <property type="entry name" value="Porins"/>
    <property type="match status" value="1"/>
</dbReference>
<evidence type="ECO:0000256" key="1">
    <source>
        <dbReference type="ARBA" id="ARBA00004571"/>
    </source>
</evidence>
<comment type="subcellular location">
    <subcellularLocation>
        <location evidence="1 7">Cell outer membrane</location>
        <topology evidence="1 7">Multi-pass membrane protein</topology>
    </subcellularLocation>
</comment>
<dbReference type="Pfam" id="PF07660">
    <property type="entry name" value="STN"/>
    <property type="match status" value="1"/>
</dbReference>
<keyword evidence="2 7" id="KW-0813">Transport</keyword>
<dbReference type="Pfam" id="PF07715">
    <property type="entry name" value="Plug"/>
    <property type="match status" value="1"/>
</dbReference>
<organism evidence="9 10">
    <name type="scientific">Pedobacter panaciterrae</name>
    <dbReference type="NCBI Taxonomy" id="363849"/>
    <lineage>
        <taxon>Bacteria</taxon>
        <taxon>Pseudomonadati</taxon>
        <taxon>Bacteroidota</taxon>
        <taxon>Sphingobacteriia</taxon>
        <taxon>Sphingobacteriales</taxon>
        <taxon>Sphingobacteriaceae</taxon>
        <taxon>Pedobacter</taxon>
    </lineage>
</organism>
<dbReference type="SUPFAM" id="SSF49464">
    <property type="entry name" value="Carboxypeptidase regulatory domain-like"/>
    <property type="match status" value="1"/>
</dbReference>
<evidence type="ECO:0000256" key="2">
    <source>
        <dbReference type="ARBA" id="ARBA00022448"/>
    </source>
</evidence>
<dbReference type="Gene3D" id="2.170.130.10">
    <property type="entry name" value="TonB-dependent receptor, plug domain"/>
    <property type="match status" value="1"/>
</dbReference>
<dbReference type="InterPro" id="IPR012910">
    <property type="entry name" value="Plug_dom"/>
</dbReference>
<dbReference type="PROSITE" id="PS52016">
    <property type="entry name" value="TONB_DEPENDENT_REC_3"/>
    <property type="match status" value="1"/>
</dbReference>
<comment type="similarity">
    <text evidence="7">Belongs to the TonB-dependent receptor family.</text>
</comment>
<sequence length="1134" mass="128009">MKLTFLYNPACEMRRVKYKFLIVMKLTAILLLIGAMHLSAASYSQKISVSRRNTTLETVFQDIKQQTGYLFFYSEEVNVNRVKIHVALKNVPLSEALSAVLEQQGLTFNIINNTIVIRNQIGNKTLESIKNNFVEISGQVTDSKTRQPMPGVNVSLKSNSNIRTQTNAAGEFRIAAQPEDVLLFTYVGYQVKEVKVGEKKFLNIELEDEVTQMNDVVITGYQTIKKDSFTGTAIAISGDQLKTINPQNLLQSIGAFDPSFRLVQNNLAGSNPNRIPSINVRGSSALPSGDGEVLRRDAISGGVNMPAFILDGYEVDVQKVFDLDVNRVASVTLLKDAAATAIYGARAANGVLVIVTKAPKEGKLRVSYNYELNVTGADLSDYQVLNAEDKLRYEVLAGLYDSSHENIPQDHLEELYYHKFANVIGGVNTYWLSQPVRTTAGQKHSVYLEGGSQAFRYGVDLRYQTRPGVMKGSARDQYSGGMNFTYNVNKFQFRNDLSITQVTGNESPYGNFADYVKTNPYYPMTDANGNINRVIDIWENSAGEKSYIFNPLYDAQLSSFNKSSYMEIIDNLSAELELMKDLKLRGQMSLTSRSNTDDIFISPLANRYYLYETAKIDEKGEYTNKNRKETYWDGNIRLTWLKQIAKSYFNVMAGVNIRTELSDAKEYTALGFANDRFSNIGFAKGYAENGRPYSRLERSRLFGSFMSMNYSYDNKYLMDATVRIDGSSKFGVDNKLAPFWSFGLGWNLHNENFLKDNSVISQLRLRVSTGLTGSVLFDPYLSRTTYNYSSDNWYSTGIGATVNNYGNENLSWQKTLMTDISIDLGLFKDRLTISPKVYRKFTKDILADITLPPSTGFLSYKENLGDMENKGAELGIRWDAIRRKDWSVNLTANMVANRNRIVRISNALKKYNDKADELQSVDQKDGGFKGVPLLRYNEGQSINAIYAVRSLGIDPENGRELYVKRDGTLTYDYDKRDIVVVGNADPKVNGYFGGTFTYKGFNLTANFETYFGGDTYNQTLVDRVENADARYNVDKRVFEGKWKQSGDLTFYKNIADLGTTEVNSRFVQKDNLLNLQSLYLSYDIDQKYAKKLSMSNLRFAVTANEVTRWSSIKQERGIDYPFARSITFSVNATF</sequence>
<comment type="caution">
    <text evidence="9">The sequence shown here is derived from an EMBL/GenBank/DDBJ whole genome shotgun (WGS) entry which is preliminary data.</text>
</comment>
<protein>
    <submittedName>
        <fullName evidence="9">SusC/RagA family TonB-linked outer membrane protein</fullName>
    </submittedName>
</protein>
<dbReference type="NCBIfam" id="TIGR04057">
    <property type="entry name" value="SusC_RagA_signa"/>
    <property type="match status" value="1"/>
</dbReference>
<dbReference type="Proteomes" id="UP001378956">
    <property type="component" value="Unassembled WGS sequence"/>
</dbReference>
<dbReference type="InterPro" id="IPR023997">
    <property type="entry name" value="TonB-dep_OMP_SusC/RagA_CS"/>
</dbReference>
<evidence type="ECO:0000313" key="10">
    <source>
        <dbReference type="Proteomes" id="UP001378956"/>
    </source>
</evidence>
<dbReference type="Gene3D" id="2.60.40.1120">
    <property type="entry name" value="Carboxypeptidase-like, regulatory domain"/>
    <property type="match status" value="1"/>
</dbReference>
<keyword evidence="4 7" id="KW-0812">Transmembrane</keyword>
<dbReference type="RefSeq" id="WP_288879086.1">
    <property type="nucleotide sequence ID" value="NZ_CBFGNQ010000001.1"/>
</dbReference>
<dbReference type="SMART" id="SM00965">
    <property type="entry name" value="STN"/>
    <property type="match status" value="1"/>
</dbReference>
<accession>A0ABU8NQE3</accession>